<dbReference type="Proteomes" id="UP000626244">
    <property type="component" value="Unassembled WGS sequence"/>
</dbReference>
<keyword evidence="2" id="KW-1185">Reference proteome</keyword>
<comment type="caution">
    <text evidence="1">The sequence shown here is derived from an EMBL/GenBank/DDBJ whole genome shotgun (WGS) entry which is preliminary data.</text>
</comment>
<protein>
    <submittedName>
        <fullName evidence="1">Uncharacterized protein</fullName>
    </submittedName>
</protein>
<name>A0A8J3AK24_9BACI</name>
<evidence type="ECO:0000313" key="1">
    <source>
        <dbReference type="EMBL" id="GGI12407.1"/>
    </source>
</evidence>
<reference evidence="2" key="1">
    <citation type="journal article" date="2019" name="Int. J. Syst. Evol. Microbiol.">
        <title>The Global Catalogue of Microorganisms (GCM) 10K type strain sequencing project: providing services to taxonomists for standard genome sequencing and annotation.</title>
        <authorList>
            <consortium name="The Broad Institute Genomics Platform"/>
            <consortium name="The Broad Institute Genome Sequencing Center for Infectious Disease"/>
            <person name="Wu L."/>
            <person name="Ma J."/>
        </authorList>
    </citation>
    <scope>NUCLEOTIDE SEQUENCE [LARGE SCALE GENOMIC DNA]</scope>
    <source>
        <strain evidence="2">CGMCC 1.14993</strain>
    </source>
</reference>
<sequence>MHSMNYEDVKNNVSNTLSIVQEQLTAGDFSKCTKEELESQAKLYEYVNDITEMNHLYQNGY</sequence>
<dbReference type="AlphaFoldDB" id="A0A8J3AK24"/>
<organism evidence="1 2">
    <name type="scientific">Gottfriedia solisilvae</name>
    <dbReference type="NCBI Taxonomy" id="1516104"/>
    <lineage>
        <taxon>Bacteria</taxon>
        <taxon>Bacillati</taxon>
        <taxon>Bacillota</taxon>
        <taxon>Bacilli</taxon>
        <taxon>Bacillales</taxon>
        <taxon>Bacillaceae</taxon>
        <taxon>Gottfriedia</taxon>
    </lineage>
</organism>
<dbReference type="EMBL" id="BMHB01000001">
    <property type="protein sequence ID" value="GGI12407.1"/>
    <property type="molecule type" value="Genomic_DNA"/>
</dbReference>
<evidence type="ECO:0000313" key="2">
    <source>
        <dbReference type="Proteomes" id="UP000626244"/>
    </source>
</evidence>
<accession>A0A8J3AK24</accession>
<proteinExistence type="predicted"/>
<gene>
    <name evidence="1" type="ORF">GCM10007380_12760</name>
</gene>
<dbReference type="RefSeq" id="WP_087999481.1">
    <property type="nucleotide sequence ID" value="NZ_BMHB01000001.1"/>
</dbReference>
<dbReference type="OrthoDB" id="2888151at2"/>